<protein>
    <submittedName>
        <fullName evidence="1">Uncharacterized protein</fullName>
    </submittedName>
</protein>
<sequence length="42" mass="4540">MVIRDNAAAGIHCKTCGPCELAVRPHTNRENNELSRHGLAAL</sequence>
<comment type="caution">
    <text evidence="1">The sequence shown here is derived from an EMBL/GenBank/DDBJ whole genome shotgun (WGS) entry which is preliminary data.</text>
</comment>
<name>A0A645B2B4_9ZZZZ</name>
<reference evidence="1" key="1">
    <citation type="submission" date="2019-08" db="EMBL/GenBank/DDBJ databases">
        <authorList>
            <person name="Kucharzyk K."/>
            <person name="Murdoch R.W."/>
            <person name="Higgins S."/>
            <person name="Loffler F."/>
        </authorList>
    </citation>
    <scope>NUCLEOTIDE SEQUENCE</scope>
</reference>
<gene>
    <name evidence="1" type="ORF">SDC9_102641</name>
</gene>
<dbReference type="AlphaFoldDB" id="A0A645B2B4"/>
<accession>A0A645B2B4</accession>
<dbReference type="EMBL" id="VSSQ01015466">
    <property type="protein sequence ID" value="MPM55844.1"/>
    <property type="molecule type" value="Genomic_DNA"/>
</dbReference>
<proteinExistence type="predicted"/>
<evidence type="ECO:0000313" key="1">
    <source>
        <dbReference type="EMBL" id="MPM55844.1"/>
    </source>
</evidence>
<organism evidence="1">
    <name type="scientific">bioreactor metagenome</name>
    <dbReference type="NCBI Taxonomy" id="1076179"/>
    <lineage>
        <taxon>unclassified sequences</taxon>
        <taxon>metagenomes</taxon>
        <taxon>ecological metagenomes</taxon>
    </lineage>
</organism>